<accession>Q6XMX6</accession>
<sequence>MLDHRVIEDVDHRLTQPASRSPSSSPPAPTGACPRRYRCPGRRCSTTRRSGPRRSSTLPDPARTGPRRAAQSGRLRSTSRTCVRRRTCLSPRMSRRLAVRPVRDRLCSGGSRARRASPPSPIFPRISVEVTSSYDGAGRSPALSAARTRGRVTGIRRPLRVTEPRSRPWRTRGALPVATASRPGRGGHLGVHHRLHRLQAADGGPRACFGDLGHRHAHPLRDRGHGLVLAILLHGGPLLSEFLEERPTLTTWQVSSWGPPPQLLRRPGQLRDHAGPGLHRETRTTRPKPEQTTMNRPQRHRSRYEVHRGVGQPSTGAPSTTILAPSG</sequence>
<gene>
    <name evidence="2" type="ORF">PBD2.170</name>
</gene>
<evidence type="ECO:0000256" key="1">
    <source>
        <dbReference type="SAM" id="MobiDB-lite"/>
    </source>
</evidence>
<feature type="compositionally biased region" description="Basic and acidic residues" evidence="1">
    <location>
        <begin position="269"/>
        <end position="289"/>
    </location>
</feature>
<feature type="compositionally biased region" description="Low complexity" evidence="1">
    <location>
        <begin position="42"/>
        <end position="56"/>
    </location>
</feature>
<protein>
    <submittedName>
        <fullName evidence="2">Uncharacterized protein</fullName>
    </submittedName>
</protein>
<reference evidence="2" key="1">
    <citation type="journal article" date="2003" name="J. Bacteriol.">
        <title>Complete nucleotide sequence and genetic organization of the 210-kilobase linear plasmid of Rhodococcus erythropolis BD2.</title>
        <authorList>
            <person name="Stecker C."/>
            <person name="Johann A."/>
            <person name="Herzberg C."/>
            <person name="Averhoff B."/>
            <person name="Gottschalk G."/>
        </authorList>
    </citation>
    <scope>NUCLEOTIDE SEQUENCE</scope>
    <source>
        <strain evidence="2">BD2</strain>
        <plasmid evidence="2">pBD2</plasmid>
    </source>
</reference>
<geneLocation type="plasmid" evidence="2">
    <name>pBD2</name>
</geneLocation>
<keyword evidence="2" id="KW-0614">Plasmid</keyword>
<dbReference type="EMBL" id="AY223810">
    <property type="protein sequence ID" value="AAP74055.1"/>
    <property type="molecule type" value="Genomic_DNA"/>
</dbReference>
<dbReference type="AlphaFoldDB" id="Q6XMX6"/>
<organism evidence="2">
    <name type="scientific">Rhodococcus erythropolis</name>
    <name type="common">Arthrobacter picolinophilus</name>
    <dbReference type="NCBI Taxonomy" id="1833"/>
    <lineage>
        <taxon>Bacteria</taxon>
        <taxon>Bacillati</taxon>
        <taxon>Actinomycetota</taxon>
        <taxon>Actinomycetes</taxon>
        <taxon>Mycobacteriales</taxon>
        <taxon>Nocardiaceae</taxon>
        <taxon>Rhodococcus</taxon>
        <taxon>Rhodococcus erythropolis group</taxon>
    </lineage>
</organism>
<feature type="region of interest" description="Disordered" evidence="1">
    <location>
        <begin position="260"/>
        <end position="327"/>
    </location>
</feature>
<feature type="region of interest" description="Disordered" evidence="1">
    <location>
        <begin position="1"/>
        <end position="82"/>
    </location>
</feature>
<evidence type="ECO:0000313" key="2">
    <source>
        <dbReference type="EMBL" id="AAP74055.1"/>
    </source>
</evidence>
<feature type="compositionally biased region" description="Basic and acidic residues" evidence="1">
    <location>
        <begin position="1"/>
        <end position="14"/>
    </location>
</feature>
<feature type="compositionally biased region" description="Polar residues" evidence="1">
    <location>
        <begin position="312"/>
        <end position="327"/>
    </location>
</feature>
<name>Q6XMX6_RHOER</name>
<proteinExistence type="predicted"/>